<dbReference type="Pfam" id="PF25973">
    <property type="entry name" value="BSH_CzcB"/>
    <property type="match status" value="1"/>
</dbReference>
<dbReference type="EMBL" id="LSRS01000003">
    <property type="protein sequence ID" value="KAF1085443.1"/>
    <property type="molecule type" value="Genomic_DNA"/>
</dbReference>
<name>A0A9D2WQX1_9FIRM</name>
<keyword evidence="4" id="KW-1133">Transmembrane helix</keyword>
<feature type="domain" description="CusB-like beta-barrel" evidence="5">
    <location>
        <begin position="267"/>
        <end position="351"/>
    </location>
</feature>
<feature type="domain" description="CzcB-like barrel-sandwich hybrid" evidence="6">
    <location>
        <begin position="63"/>
        <end position="261"/>
    </location>
</feature>
<dbReference type="InterPro" id="IPR058647">
    <property type="entry name" value="BSH_CzcB-like"/>
</dbReference>
<evidence type="ECO:0000256" key="2">
    <source>
        <dbReference type="ARBA" id="ARBA00023054"/>
    </source>
</evidence>
<keyword evidence="4" id="KW-0472">Membrane</keyword>
<dbReference type="Gene3D" id="2.40.50.100">
    <property type="match status" value="2"/>
</dbReference>
<protein>
    <submittedName>
        <fullName evidence="7">Multidrug export protein EmrA</fullName>
    </submittedName>
</protein>
<keyword evidence="2 3" id="KW-0175">Coiled coil</keyword>
<dbReference type="InterPro" id="IPR050465">
    <property type="entry name" value="UPF0194_transport"/>
</dbReference>
<dbReference type="Gene3D" id="2.40.30.170">
    <property type="match status" value="1"/>
</dbReference>
<evidence type="ECO:0000256" key="1">
    <source>
        <dbReference type="ARBA" id="ARBA00004196"/>
    </source>
</evidence>
<dbReference type="PANTHER" id="PTHR32347:SF23">
    <property type="entry name" value="BLL5650 PROTEIN"/>
    <property type="match status" value="1"/>
</dbReference>
<keyword evidence="8" id="KW-1185">Reference proteome</keyword>
<dbReference type="SUPFAM" id="SSF111369">
    <property type="entry name" value="HlyD-like secretion proteins"/>
    <property type="match status" value="2"/>
</dbReference>
<accession>A0A9D2WQX1</accession>
<gene>
    <name evidence="7" type="primary">emrA</name>
    <name evidence="7" type="ORF">SPSYN_01584</name>
</gene>
<evidence type="ECO:0000259" key="5">
    <source>
        <dbReference type="Pfam" id="PF25954"/>
    </source>
</evidence>
<dbReference type="RefSeq" id="WP_161821906.1">
    <property type="nucleotide sequence ID" value="NZ_LSRS01000003.1"/>
</dbReference>
<dbReference type="AlphaFoldDB" id="A0A9D2WQX1"/>
<organism evidence="7 8">
    <name type="scientific">Sporotomaculum syntrophicum</name>
    <dbReference type="NCBI Taxonomy" id="182264"/>
    <lineage>
        <taxon>Bacteria</taxon>
        <taxon>Bacillati</taxon>
        <taxon>Bacillota</taxon>
        <taxon>Clostridia</taxon>
        <taxon>Eubacteriales</taxon>
        <taxon>Desulfallaceae</taxon>
        <taxon>Sporotomaculum</taxon>
    </lineage>
</organism>
<feature type="transmembrane region" description="Helical" evidence="4">
    <location>
        <begin position="12"/>
        <end position="33"/>
    </location>
</feature>
<dbReference type="InterPro" id="IPR058792">
    <property type="entry name" value="Beta-barrel_RND_2"/>
</dbReference>
<dbReference type="Pfam" id="PF25954">
    <property type="entry name" value="Beta-barrel_RND_2"/>
    <property type="match status" value="1"/>
</dbReference>
<comment type="caution">
    <text evidence="7">The sequence shown here is derived from an EMBL/GenBank/DDBJ whole genome shotgun (WGS) entry which is preliminary data.</text>
</comment>
<evidence type="ECO:0000256" key="3">
    <source>
        <dbReference type="SAM" id="Coils"/>
    </source>
</evidence>
<evidence type="ECO:0000256" key="4">
    <source>
        <dbReference type="SAM" id="Phobius"/>
    </source>
</evidence>
<dbReference type="PANTHER" id="PTHR32347">
    <property type="entry name" value="EFFLUX SYSTEM COMPONENT YKNX-RELATED"/>
    <property type="match status" value="1"/>
</dbReference>
<evidence type="ECO:0000313" key="8">
    <source>
        <dbReference type="Proteomes" id="UP000798488"/>
    </source>
</evidence>
<reference evidence="7" key="1">
    <citation type="submission" date="2016-02" db="EMBL/GenBank/DDBJ databases">
        <title>Draft Genome Sequence of Sporotomaculum syntrophicum Strain FB, a Syntrophic Benzoate Degrader.</title>
        <authorList>
            <person name="Nobu M.K."/>
            <person name="Narihiro T."/>
            <person name="Qiu Y.-L."/>
            <person name="Ohashi A."/>
            <person name="Liu W.-T."/>
            <person name="Yuji S."/>
        </authorList>
    </citation>
    <scope>NUCLEOTIDE SEQUENCE</scope>
    <source>
        <strain evidence="7">FB</strain>
    </source>
</reference>
<dbReference type="Proteomes" id="UP000798488">
    <property type="component" value="Unassembled WGS sequence"/>
</dbReference>
<dbReference type="Gene3D" id="1.10.287.470">
    <property type="entry name" value="Helix hairpin bin"/>
    <property type="match status" value="2"/>
</dbReference>
<sequence>MDDLGKISIKKGLVFILFLGIIAVGVLIFYRYFYEQQAALESERQSLTATGTVEATTVLASFKIPGKLEKILVDEGSQVKTGQEIASLEAEEISSDLVTARGAYDAAVAQAKQAADSVSLTSQQVESTINQLQAKVGQAEIGVKDARLAYERALALFENGAVPHKTLDDATNAYELAQSKLQEAQAGLDEALAAKLNVSLAQSQYQAAQGAVKQAGGAVQKAEEYLKNTRLLAPLSGYITEKYLNPGEMLNAGTPVFEITDMKHPYINIYLSERKIGRVRLNQAAEITVDAFPERVFKGKVVLINEAGEFAVKKALDDQHEHDIRSFKVKIDVPNDDLALKTGMTARVKLIEGGQ</sequence>
<dbReference type="GO" id="GO:0030313">
    <property type="term" value="C:cell envelope"/>
    <property type="evidence" value="ECO:0007669"/>
    <property type="project" value="UniProtKB-SubCell"/>
</dbReference>
<comment type="subcellular location">
    <subcellularLocation>
        <location evidence="1">Cell envelope</location>
    </subcellularLocation>
</comment>
<keyword evidence="4" id="KW-0812">Transmembrane</keyword>
<proteinExistence type="predicted"/>
<evidence type="ECO:0000313" key="7">
    <source>
        <dbReference type="EMBL" id="KAF1085443.1"/>
    </source>
</evidence>
<feature type="coiled-coil region" evidence="3">
    <location>
        <begin position="167"/>
        <end position="194"/>
    </location>
</feature>
<evidence type="ECO:0000259" key="6">
    <source>
        <dbReference type="Pfam" id="PF25973"/>
    </source>
</evidence>
<dbReference type="OrthoDB" id="250565at2"/>